<evidence type="ECO:0000256" key="3">
    <source>
        <dbReference type="ARBA" id="ARBA00022692"/>
    </source>
</evidence>
<keyword evidence="3 6" id="KW-0812">Transmembrane</keyword>
<sequence length="161" mass="17247">MSGTAEGLLGLITKQFGDPVEKSGNDALDNVSQPTGSLQESLSQEGGLWFPDLLAPDPSLVLPFLLSGSLFANAHYQGRAKAGVTLGKRSRRITNILKILALAIGPATLQVPSAMLVYWISSSLFALGQTFLLEWYYPHQVPVTPCKPKPKQGSSRLAAKI</sequence>
<dbReference type="InterPro" id="IPR001708">
    <property type="entry name" value="YidC/ALB3/OXA1/COX18"/>
</dbReference>
<proteinExistence type="inferred from homology"/>
<comment type="subcellular location">
    <subcellularLocation>
        <location evidence="1">Membrane</location>
        <topology evidence="1">Multi-pass membrane protein</topology>
    </subcellularLocation>
</comment>
<keyword evidence="4 6" id="KW-1133">Transmembrane helix</keyword>
<dbReference type="PANTHER" id="PTHR12428">
    <property type="entry name" value="OXA1"/>
    <property type="match status" value="1"/>
</dbReference>
<reference evidence="7 8" key="1">
    <citation type="submission" date="2019-09" db="EMBL/GenBank/DDBJ databases">
        <title>The hologenome of the rock-dwelling lichen Lasallia pustulata.</title>
        <authorList>
            <person name="Greshake Tzovaras B."/>
            <person name="Segers F."/>
            <person name="Bicker A."/>
            <person name="Dal Grande F."/>
            <person name="Otte J."/>
            <person name="Hankeln T."/>
            <person name="Schmitt I."/>
            <person name="Ebersberger I."/>
        </authorList>
    </citation>
    <scope>NUCLEOTIDE SEQUENCE [LARGE SCALE GENOMIC DNA]</scope>
    <source>
        <strain evidence="7">A1-1</strain>
    </source>
</reference>
<dbReference type="GO" id="GO:0005743">
    <property type="term" value="C:mitochondrial inner membrane"/>
    <property type="evidence" value="ECO:0007669"/>
    <property type="project" value="TreeGrafter"/>
</dbReference>
<comment type="similarity">
    <text evidence="2">Belongs to the OXA1/ALB3/YidC family.</text>
</comment>
<dbReference type="GO" id="GO:0032979">
    <property type="term" value="P:protein insertion into mitochondrial inner membrane from matrix"/>
    <property type="evidence" value="ECO:0007669"/>
    <property type="project" value="TreeGrafter"/>
</dbReference>
<name>A0A5M8PML1_9LECA</name>
<gene>
    <name evidence="7" type="ORF">FRX48_05546</name>
</gene>
<evidence type="ECO:0000256" key="1">
    <source>
        <dbReference type="ARBA" id="ARBA00004141"/>
    </source>
</evidence>
<dbReference type="GO" id="GO:0033617">
    <property type="term" value="P:mitochondrial respiratory chain complex IV assembly"/>
    <property type="evidence" value="ECO:0007669"/>
    <property type="project" value="TreeGrafter"/>
</dbReference>
<keyword evidence="5 6" id="KW-0472">Membrane</keyword>
<accession>A0A5M8PML1</accession>
<evidence type="ECO:0000313" key="8">
    <source>
        <dbReference type="Proteomes" id="UP000324767"/>
    </source>
</evidence>
<evidence type="ECO:0000256" key="6">
    <source>
        <dbReference type="SAM" id="Phobius"/>
    </source>
</evidence>
<evidence type="ECO:0000256" key="2">
    <source>
        <dbReference type="ARBA" id="ARBA00009877"/>
    </source>
</evidence>
<evidence type="ECO:0000256" key="5">
    <source>
        <dbReference type="ARBA" id="ARBA00023136"/>
    </source>
</evidence>
<dbReference type="Proteomes" id="UP000324767">
    <property type="component" value="Unassembled WGS sequence"/>
</dbReference>
<comment type="caution">
    <text evidence="7">The sequence shown here is derived from an EMBL/GenBank/DDBJ whole genome shotgun (WGS) entry which is preliminary data.</text>
</comment>
<evidence type="ECO:0000313" key="7">
    <source>
        <dbReference type="EMBL" id="KAA6410126.1"/>
    </source>
</evidence>
<organism evidence="7 8">
    <name type="scientific">Lasallia pustulata</name>
    <dbReference type="NCBI Taxonomy" id="136370"/>
    <lineage>
        <taxon>Eukaryota</taxon>
        <taxon>Fungi</taxon>
        <taxon>Dikarya</taxon>
        <taxon>Ascomycota</taxon>
        <taxon>Pezizomycotina</taxon>
        <taxon>Lecanoromycetes</taxon>
        <taxon>OSLEUM clade</taxon>
        <taxon>Umbilicariomycetidae</taxon>
        <taxon>Umbilicariales</taxon>
        <taxon>Umbilicariaceae</taxon>
        <taxon>Lasallia</taxon>
    </lineage>
</organism>
<feature type="transmembrane region" description="Helical" evidence="6">
    <location>
        <begin position="99"/>
        <end position="120"/>
    </location>
</feature>
<dbReference type="EMBL" id="VXIT01000009">
    <property type="protein sequence ID" value="KAA6410126.1"/>
    <property type="molecule type" value="Genomic_DNA"/>
</dbReference>
<protein>
    <submittedName>
        <fullName evidence="7">Uncharacterized protein</fullName>
    </submittedName>
</protein>
<evidence type="ECO:0000256" key="4">
    <source>
        <dbReference type="ARBA" id="ARBA00022989"/>
    </source>
</evidence>
<dbReference type="AlphaFoldDB" id="A0A5M8PML1"/>
<dbReference type="GO" id="GO:0032977">
    <property type="term" value="F:membrane insertase activity"/>
    <property type="evidence" value="ECO:0007669"/>
    <property type="project" value="InterPro"/>
</dbReference>
<dbReference type="PANTHER" id="PTHR12428:SF65">
    <property type="entry name" value="CYTOCHROME C OXIDASE ASSEMBLY PROTEIN COX18, MITOCHONDRIAL"/>
    <property type="match status" value="1"/>
</dbReference>
<dbReference type="OrthoDB" id="2148490at2759"/>